<dbReference type="EnsemblMetazoa" id="OVOC11568.1">
    <property type="protein sequence ID" value="OVOC11568.1"/>
    <property type="gene ID" value="WBGene00248377"/>
</dbReference>
<sequence length="228" mass="26533">MNHVATFSIVIWFCSYITVNNGLIRTSNNPYDLNAPCQPYIEKFAEASSKMIRCATLYSSPPKVCTYCTEEYIALKQIEYKLRKLENVFSHDNTTCSRVIYENYLISYVSEFYWYIYTTPNINFCLDVETTMNDTMNLWHNIWHCSDDRVEELRDWTLLGYSLALLMIITVFFYAGSYIQSSEIQRHLVQYSQLEAPSGLRSYLLSSSLDRVSSTLTTGNTERTTTLQ</sequence>
<dbReference type="PANTHER" id="PTHR15644:SF2">
    <property type="entry name" value="OSTEOPETROSIS-ASSOCIATED TRANSMEMBRANE PROTEIN 1"/>
    <property type="match status" value="1"/>
</dbReference>
<dbReference type="GO" id="GO:0005829">
    <property type="term" value="C:cytosol"/>
    <property type="evidence" value="ECO:0007669"/>
    <property type="project" value="TreeGrafter"/>
</dbReference>
<organism evidence="2 3">
    <name type="scientific">Onchocerca volvulus</name>
    <dbReference type="NCBI Taxonomy" id="6282"/>
    <lineage>
        <taxon>Eukaryota</taxon>
        <taxon>Metazoa</taxon>
        <taxon>Ecdysozoa</taxon>
        <taxon>Nematoda</taxon>
        <taxon>Chromadorea</taxon>
        <taxon>Rhabditida</taxon>
        <taxon>Spirurina</taxon>
        <taxon>Spiruromorpha</taxon>
        <taxon>Filarioidea</taxon>
        <taxon>Onchocercidae</taxon>
        <taxon>Onchocerca</taxon>
    </lineage>
</organism>
<evidence type="ECO:0000313" key="3">
    <source>
        <dbReference type="Proteomes" id="UP000024404"/>
    </source>
</evidence>
<keyword evidence="3" id="KW-1185">Reference proteome</keyword>
<keyword evidence="1" id="KW-0472">Membrane</keyword>
<protein>
    <recommendedName>
        <fullName evidence="4">Osteopetrosis-associated transmembrane protein 1</fullName>
    </recommendedName>
</protein>
<dbReference type="OMA" id="WYIYTTP"/>
<evidence type="ECO:0008006" key="4">
    <source>
        <dbReference type="Google" id="ProtNLM"/>
    </source>
</evidence>
<evidence type="ECO:0000256" key="1">
    <source>
        <dbReference type="SAM" id="Phobius"/>
    </source>
</evidence>
<dbReference type="EMBL" id="CMVM020000377">
    <property type="status" value="NOT_ANNOTATED_CDS"/>
    <property type="molecule type" value="Genomic_DNA"/>
</dbReference>
<reference evidence="2" key="2">
    <citation type="submission" date="2022-06" db="UniProtKB">
        <authorList>
            <consortium name="EnsemblMetazoa"/>
        </authorList>
    </citation>
    <scope>IDENTIFICATION</scope>
</reference>
<dbReference type="Proteomes" id="UP000024404">
    <property type="component" value="Unassembled WGS sequence"/>
</dbReference>
<dbReference type="AlphaFoldDB" id="A0A8R1TKR5"/>
<dbReference type="PANTHER" id="PTHR15644">
    <property type="entry name" value="OSTEOPETROSIS ASSOCIATED TRANSMEMBRANE PROTEIN 1"/>
    <property type="match status" value="1"/>
</dbReference>
<reference evidence="3" key="1">
    <citation type="submission" date="2013-10" db="EMBL/GenBank/DDBJ databases">
        <title>Genome sequencing of Onchocerca volvulus.</title>
        <authorList>
            <person name="Cotton J."/>
            <person name="Tsai J."/>
            <person name="Stanley E."/>
            <person name="Tracey A."/>
            <person name="Holroyd N."/>
            <person name="Lustigman S."/>
            <person name="Berriman M."/>
        </authorList>
    </citation>
    <scope>NUCLEOTIDE SEQUENCE</scope>
</reference>
<keyword evidence="1" id="KW-1133">Transmembrane helix</keyword>
<evidence type="ECO:0000313" key="2">
    <source>
        <dbReference type="EnsemblMetazoa" id="OVOC11568.1"/>
    </source>
</evidence>
<accession>A0A8R1TKR5</accession>
<proteinExistence type="predicted"/>
<name>A0A8R1TKR5_ONCVO</name>
<keyword evidence="1" id="KW-0812">Transmembrane</keyword>
<dbReference type="InterPro" id="IPR019172">
    <property type="entry name" value="Osteopetrosis-assoc_TM_1"/>
</dbReference>
<dbReference type="Pfam" id="PF09777">
    <property type="entry name" value="OSTMP1"/>
    <property type="match status" value="1"/>
</dbReference>
<feature type="transmembrane region" description="Helical" evidence="1">
    <location>
        <begin position="156"/>
        <end position="176"/>
    </location>
</feature>